<proteinExistence type="predicted"/>
<dbReference type="AlphaFoldDB" id="A0A2S4UHY9"/>
<comment type="caution">
    <text evidence="1">The sequence shown here is derived from an EMBL/GenBank/DDBJ whole genome shotgun (WGS) entry which is preliminary data.</text>
</comment>
<gene>
    <name evidence="1" type="ORF">PSHT_14867</name>
</gene>
<reference evidence="2" key="2">
    <citation type="journal article" date="2018" name="BMC Genomics">
        <title>Genomic insights into host adaptation between the wheat stripe rust pathogen (Puccinia striiformis f. sp. tritici) and the barley stripe rust pathogen (Puccinia striiformis f. sp. hordei).</title>
        <authorList>
            <person name="Xia C."/>
            <person name="Wang M."/>
            <person name="Yin C."/>
            <person name="Cornejo O.E."/>
            <person name="Hulbert S.H."/>
            <person name="Chen X."/>
        </authorList>
    </citation>
    <scope>NUCLEOTIDE SEQUENCE [LARGE SCALE GENOMIC DNA]</scope>
    <source>
        <strain evidence="2">93TX-2</strain>
    </source>
</reference>
<dbReference type="EMBL" id="PKSM01000352">
    <property type="protein sequence ID" value="POV96928.1"/>
    <property type="molecule type" value="Genomic_DNA"/>
</dbReference>
<dbReference type="Proteomes" id="UP000238274">
    <property type="component" value="Unassembled WGS sequence"/>
</dbReference>
<reference evidence="2" key="3">
    <citation type="journal article" date="2018" name="Mol. Plant Microbe Interact.">
        <title>Genome sequence resources for the wheat stripe rust pathogen (Puccinia striiformis f. sp. tritici) and the barley stripe rust pathogen (Puccinia striiformis f. sp. hordei).</title>
        <authorList>
            <person name="Xia C."/>
            <person name="Wang M."/>
            <person name="Yin C."/>
            <person name="Cornejo O.E."/>
            <person name="Hulbert S.H."/>
            <person name="Chen X."/>
        </authorList>
    </citation>
    <scope>NUCLEOTIDE SEQUENCE [LARGE SCALE GENOMIC DNA]</scope>
    <source>
        <strain evidence="2">93TX-2</strain>
    </source>
</reference>
<name>A0A2S4UHY9_9BASI</name>
<accession>A0A2S4UHY9</accession>
<sequence>MPADDKAFRELLLEIEISCSRDKRIPDIAGKKWGGQLKITYLANFGLQSGDFHPSLEPSIQHICALYHPIPFIRKSQVQHCQTPLEQDWFSHLLARLNELFPGQIFKWASSDEWHLSKLPNTLAPVNSHKGEEIFSSMKTNKNNCIIALKPEAKLKYGVIEQVFLHSRTPPGLPPQTNAWLALKPLNPAPTTNNPFTQLDKYVFDVSLQTLQEHPIYI</sequence>
<reference evidence="1 2" key="1">
    <citation type="submission" date="2017-12" db="EMBL/GenBank/DDBJ databases">
        <title>Gene loss provides genomic basis for host adaptation in cereal stripe rust fungi.</title>
        <authorList>
            <person name="Xia C."/>
        </authorList>
    </citation>
    <scope>NUCLEOTIDE SEQUENCE [LARGE SCALE GENOMIC DNA]</scope>
    <source>
        <strain evidence="1 2">93TX-2</strain>
    </source>
</reference>
<protein>
    <submittedName>
        <fullName evidence="1">Uncharacterized protein</fullName>
    </submittedName>
</protein>
<evidence type="ECO:0000313" key="1">
    <source>
        <dbReference type="EMBL" id="POV96928.1"/>
    </source>
</evidence>
<keyword evidence="2" id="KW-1185">Reference proteome</keyword>
<evidence type="ECO:0000313" key="2">
    <source>
        <dbReference type="Proteomes" id="UP000238274"/>
    </source>
</evidence>
<feature type="non-terminal residue" evidence="1">
    <location>
        <position position="218"/>
    </location>
</feature>
<dbReference type="VEuPathDB" id="FungiDB:PSHT_14867"/>
<organism evidence="1 2">
    <name type="scientific">Puccinia striiformis</name>
    <dbReference type="NCBI Taxonomy" id="27350"/>
    <lineage>
        <taxon>Eukaryota</taxon>
        <taxon>Fungi</taxon>
        <taxon>Dikarya</taxon>
        <taxon>Basidiomycota</taxon>
        <taxon>Pucciniomycotina</taxon>
        <taxon>Pucciniomycetes</taxon>
        <taxon>Pucciniales</taxon>
        <taxon>Pucciniaceae</taxon>
        <taxon>Puccinia</taxon>
    </lineage>
</organism>
<dbReference type="VEuPathDB" id="FungiDB:PSTT_02168"/>